<keyword evidence="13 14" id="KW-0539">Nucleus</keyword>
<dbReference type="Gene3D" id="1.20.1110.10">
    <property type="entry name" value="Calcium-transporting ATPase, transmembrane domain"/>
    <property type="match status" value="1"/>
</dbReference>
<protein>
    <recommendedName>
        <fullName evidence="15">Plasma membrane ATPase</fullName>
        <ecNumber evidence="15">7.1.2.1</ecNumber>
    </recommendedName>
</protein>
<dbReference type="PRINTS" id="PR00120">
    <property type="entry name" value="HATPASE"/>
</dbReference>
<feature type="compositionally biased region" description="Low complexity" evidence="16">
    <location>
        <begin position="653"/>
        <end position="665"/>
    </location>
</feature>
<evidence type="ECO:0000256" key="12">
    <source>
        <dbReference type="ARBA" id="ARBA00023136"/>
    </source>
</evidence>
<dbReference type="Pfam" id="PF00690">
    <property type="entry name" value="Cation_ATPase_N"/>
    <property type="match status" value="1"/>
</dbReference>
<sequence length="1100" mass="122164">MLTKKCEKKIEKHIQILSSNTIVRSRSTQGHLWRSWKVQIRPIERDKQAALSRYVDRVEYVLHESFATPRVVCTEEPYILEQEGWGEFDLGICFYFIDPQEGYQWVWFDLNFLKPKYSVYTTLTFHDPNPTLATLLQPTMRKHHRSDGSSSYPNKASHGGLMRHDKLNTIPEEVDIDDLVESLQALNDDELRELYFIIPQYDTRSIIETEEVALEEHPTVEHEDDISPELEALLHTDPTTGLTAAEVAERQSKFGLNELPETKTNPFVKFFGYFTGPISYLIEISCIIAAVVGDWIDFGIILGLLIVNAVIGYIEEAKAESALDALRQTLALKTRSWRDGELQEVAVKDLVPGDVIVLRIGDIVPADARLLGLGVQGEQNDTELQIDQSALTGESLPVGKRKNHTVYSSSIVKQGQQLAVVTKTGPHTFIGRAANLIAITTEEGHFQKIIAKIGNVLIWSTVILVSIVFIYQMVKYRSHWKMVLENCLVLTVAAIPVGLPTVMSVTMAIGAKQLAAKQVIVKRLTAVEELASVSVLCSDKTGTLTMNELTLDKPWLTPSHTTDDILLYSFLASEPGTNDPIESAIRRTAETTLDLLKHRKDKVHIPGYQIVKFEPFNPVTKMTQATVRDLASGKEFCVAKGAPQVILRLVQQSSSSSSSSSSSESTLSPDGKTSEEKTADAVRAVNSLARRGLRALGVARTVEGRFELVGMISLLDPPRPDSADTIAACHRLGVDVKMITGDQLIIAKEVAARLGMGRVILDAHHLVDPTKSEEVVTEHCQRADGFAQVIPEHKYRVVELLQNKGLLVGMTGDGVNDAPALKKADVGIAVSGCTDAARSAADIVLLAPGLSTITEGIMTSRAIFQRLKSYALYRITSTIHFLLFMFIITLIEDWSMPAVLLIMICVLNDAATLVISIDNTEISERPDKWRIGQLLTLSTVLAVLLAALSFGHFYVARDIFGVTDNELHSIMYLHISSAPHFVIFSTRVPGFWWQNMPHWIFAVCIIGTQIIALFFSVYGVFGESQGVAPCGYVWGLSVLAISLVYFMILDVVKVYIMRMWSFELTAKLVPTKSRRAKLSQRQMEAERKLVVDGSWLKLAR</sequence>
<feature type="transmembrane region" description="Helical" evidence="15">
    <location>
        <begin position="1033"/>
        <end position="1052"/>
    </location>
</feature>
<dbReference type="GO" id="GO:0005634">
    <property type="term" value="C:nucleus"/>
    <property type="evidence" value="ECO:0007669"/>
    <property type="project" value="UniProtKB-SubCell"/>
</dbReference>
<keyword evidence="8 15" id="KW-0067">ATP-binding</keyword>
<organism evidence="18 19">
    <name type="scientific">Apophysomyces ossiformis</name>
    <dbReference type="NCBI Taxonomy" id="679940"/>
    <lineage>
        <taxon>Eukaryota</taxon>
        <taxon>Fungi</taxon>
        <taxon>Fungi incertae sedis</taxon>
        <taxon>Mucoromycota</taxon>
        <taxon>Mucoromycotina</taxon>
        <taxon>Mucoromycetes</taxon>
        <taxon>Mucorales</taxon>
        <taxon>Mucorineae</taxon>
        <taxon>Mucoraceae</taxon>
        <taxon>Apophysomyces</taxon>
    </lineage>
</organism>
<dbReference type="EC" id="7.1.2.1" evidence="15"/>
<feature type="transmembrane region" description="Helical" evidence="15">
    <location>
        <begin position="489"/>
        <end position="509"/>
    </location>
</feature>
<evidence type="ECO:0000256" key="10">
    <source>
        <dbReference type="ARBA" id="ARBA00022967"/>
    </source>
</evidence>
<dbReference type="InterPro" id="IPR023214">
    <property type="entry name" value="HAD_sf"/>
</dbReference>
<evidence type="ECO:0000256" key="2">
    <source>
        <dbReference type="ARBA" id="ARBA00004141"/>
    </source>
</evidence>
<dbReference type="GO" id="GO:0120029">
    <property type="term" value="P:proton export across plasma membrane"/>
    <property type="evidence" value="ECO:0007669"/>
    <property type="project" value="UniProtKB-UniRule"/>
</dbReference>
<dbReference type="SFLD" id="SFLDG00002">
    <property type="entry name" value="C1.7:_P-type_atpase_like"/>
    <property type="match status" value="1"/>
</dbReference>
<keyword evidence="7 15" id="KW-0547">Nucleotide-binding</keyword>
<dbReference type="Proteomes" id="UP000605846">
    <property type="component" value="Unassembled WGS sequence"/>
</dbReference>
<dbReference type="InterPro" id="IPR044492">
    <property type="entry name" value="P_typ_ATPase_HD_dom"/>
</dbReference>
<dbReference type="InterPro" id="IPR038704">
    <property type="entry name" value="YEAST_sf"/>
</dbReference>
<dbReference type="PROSITE" id="PS00154">
    <property type="entry name" value="ATPASE_E1_E2"/>
    <property type="match status" value="1"/>
</dbReference>
<dbReference type="SUPFAM" id="SSF56784">
    <property type="entry name" value="HAD-like"/>
    <property type="match status" value="1"/>
</dbReference>
<evidence type="ECO:0000313" key="19">
    <source>
        <dbReference type="Proteomes" id="UP000605846"/>
    </source>
</evidence>
<evidence type="ECO:0000256" key="9">
    <source>
        <dbReference type="ARBA" id="ARBA00022842"/>
    </source>
</evidence>
<dbReference type="Pfam" id="PF00702">
    <property type="entry name" value="Hydrolase"/>
    <property type="match status" value="1"/>
</dbReference>
<keyword evidence="4" id="KW-0597">Phosphoprotein</keyword>
<feature type="transmembrane region" description="Helical" evidence="15">
    <location>
        <begin position="456"/>
        <end position="474"/>
    </location>
</feature>
<dbReference type="Gene3D" id="3.40.50.1000">
    <property type="entry name" value="HAD superfamily/HAD-like"/>
    <property type="match status" value="1"/>
</dbReference>
<evidence type="ECO:0000256" key="4">
    <source>
        <dbReference type="ARBA" id="ARBA00022553"/>
    </source>
</evidence>
<dbReference type="SUPFAM" id="SSF81653">
    <property type="entry name" value="Calcium ATPase, transduction domain A"/>
    <property type="match status" value="1"/>
</dbReference>
<comment type="similarity">
    <text evidence="3 15">Belongs to the cation transport ATPase (P-type) (TC 3.A.3) family. Type IIIA subfamily.</text>
</comment>
<reference evidence="18" key="1">
    <citation type="submission" date="2020-01" db="EMBL/GenBank/DDBJ databases">
        <title>Genome Sequencing of Three Apophysomyces-Like Fungal Strains Confirms a Novel Fungal Genus in the Mucoromycota with divergent Burkholderia-like Endosymbiotic Bacteria.</title>
        <authorList>
            <person name="Stajich J.E."/>
            <person name="Macias A.M."/>
            <person name="Carter-House D."/>
            <person name="Lovett B."/>
            <person name="Kasson L.R."/>
            <person name="Berry K."/>
            <person name="Grigoriev I."/>
            <person name="Chang Y."/>
            <person name="Spatafora J."/>
            <person name="Kasson M.T."/>
        </authorList>
    </citation>
    <scope>NUCLEOTIDE SEQUENCE</scope>
    <source>
        <strain evidence="18">NRRL A-21654</strain>
    </source>
</reference>
<dbReference type="InterPro" id="IPR059000">
    <property type="entry name" value="ATPase_P-type_domA"/>
</dbReference>
<evidence type="ECO:0000256" key="5">
    <source>
        <dbReference type="ARBA" id="ARBA00022692"/>
    </source>
</evidence>
<keyword evidence="15" id="KW-0813">Transport</keyword>
<dbReference type="Pfam" id="PF03366">
    <property type="entry name" value="YEATS"/>
    <property type="match status" value="1"/>
</dbReference>
<dbReference type="FunFam" id="3.40.50.1000:FF:000001">
    <property type="entry name" value="Phospholipid-transporting ATPase IC"/>
    <property type="match status" value="1"/>
</dbReference>
<keyword evidence="10 15" id="KW-1278">Translocase</keyword>
<feature type="domain" description="YEATS" evidence="17">
    <location>
        <begin position="1"/>
        <end position="139"/>
    </location>
</feature>
<evidence type="ECO:0000256" key="7">
    <source>
        <dbReference type="ARBA" id="ARBA00022741"/>
    </source>
</evidence>
<feature type="transmembrane region" description="Helical" evidence="15">
    <location>
        <begin position="967"/>
        <end position="986"/>
    </location>
</feature>
<dbReference type="NCBIfam" id="TIGR01494">
    <property type="entry name" value="ATPase_P-type"/>
    <property type="match status" value="2"/>
</dbReference>
<keyword evidence="11 15" id="KW-1133">Transmembrane helix</keyword>
<evidence type="ECO:0000256" key="15">
    <source>
        <dbReference type="RuleBase" id="RU362083"/>
    </source>
</evidence>
<dbReference type="Gene3D" id="2.60.40.1970">
    <property type="entry name" value="YEATS domain"/>
    <property type="match status" value="1"/>
</dbReference>
<dbReference type="InterPro" id="IPR001757">
    <property type="entry name" value="P_typ_ATPase"/>
</dbReference>
<gene>
    <name evidence="18" type="ORF">EC973_000544</name>
</gene>
<feature type="transmembrane region" description="Helical" evidence="15">
    <location>
        <begin position="270"/>
        <end position="292"/>
    </location>
</feature>
<dbReference type="FunFam" id="2.70.150.10:FF:000042">
    <property type="entry name" value="Plasma membrane ATPase"/>
    <property type="match status" value="1"/>
</dbReference>
<evidence type="ECO:0000256" key="11">
    <source>
        <dbReference type="ARBA" id="ARBA00022989"/>
    </source>
</evidence>
<comment type="caution">
    <text evidence="18">The sequence shown here is derived from an EMBL/GenBank/DDBJ whole genome shotgun (WGS) entry which is preliminary data.</text>
</comment>
<evidence type="ECO:0000256" key="8">
    <source>
        <dbReference type="ARBA" id="ARBA00022840"/>
    </source>
</evidence>
<keyword evidence="15" id="KW-0375">Hydrogen ion transport</keyword>
<feature type="region of interest" description="Disordered" evidence="16">
    <location>
        <begin position="653"/>
        <end position="679"/>
    </location>
</feature>
<dbReference type="SFLD" id="SFLDS00003">
    <property type="entry name" value="Haloacid_Dehalogenase"/>
    <property type="match status" value="1"/>
</dbReference>
<dbReference type="Gene3D" id="2.70.150.10">
    <property type="entry name" value="Calcium-transporting ATPase, cytoplasmic transduction domain A"/>
    <property type="match status" value="1"/>
</dbReference>
<evidence type="ECO:0000256" key="6">
    <source>
        <dbReference type="ARBA" id="ARBA00022723"/>
    </source>
</evidence>
<dbReference type="PROSITE" id="PS51037">
    <property type="entry name" value="YEATS"/>
    <property type="match status" value="1"/>
</dbReference>
<accession>A0A8H7BL15</accession>
<dbReference type="GO" id="GO:0005886">
    <property type="term" value="C:plasma membrane"/>
    <property type="evidence" value="ECO:0007669"/>
    <property type="project" value="UniProtKB-SubCell"/>
</dbReference>
<keyword evidence="9 15" id="KW-0460">Magnesium</keyword>
<dbReference type="CDD" id="cd02076">
    <property type="entry name" value="P-type_ATPase_H"/>
    <property type="match status" value="1"/>
</dbReference>
<dbReference type="InterPro" id="IPR036412">
    <property type="entry name" value="HAD-like_sf"/>
</dbReference>
<feature type="transmembrane region" description="Helical" evidence="15">
    <location>
        <begin position="871"/>
        <end position="891"/>
    </location>
</feature>
<evidence type="ECO:0000256" key="3">
    <source>
        <dbReference type="ARBA" id="ARBA00008804"/>
    </source>
</evidence>
<evidence type="ECO:0000256" key="13">
    <source>
        <dbReference type="ARBA" id="ARBA00023242"/>
    </source>
</evidence>
<feature type="region of interest" description="Disordered" evidence="16">
    <location>
        <begin position="143"/>
        <end position="162"/>
    </location>
</feature>
<feature type="transmembrane region" description="Helical" evidence="15">
    <location>
        <begin position="897"/>
        <end position="917"/>
    </location>
</feature>
<keyword evidence="19" id="KW-1185">Reference proteome</keyword>
<proteinExistence type="inferred from homology"/>
<dbReference type="InterPro" id="IPR008250">
    <property type="entry name" value="ATPase_P-typ_transduc_dom_A_sf"/>
</dbReference>
<dbReference type="OrthoDB" id="116380at2759"/>
<dbReference type="AlphaFoldDB" id="A0A8H7BL15"/>
<dbReference type="InterPro" id="IPR023298">
    <property type="entry name" value="ATPase_P-typ_TM_dom_sf"/>
</dbReference>
<dbReference type="GO" id="GO:0008553">
    <property type="term" value="F:P-type proton-exporting transporter activity"/>
    <property type="evidence" value="ECO:0007669"/>
    <property type="project" value="UniProtKB-UniRule"/>
</dbReference>
<dbReference type="SMART" id="SM00831">
    <property type="entry name" value="Cation_ATPase_N"/>
    <property type="match status" value="1"/>
</dbReference>
<dbReference type="InterPro" id="IPR023299">
    <property type="entry name" value="ATPase_P-typ_cyto_dom_N"/>
</dbReference>
<dbReference type="GO" id="GO:0046872">
    <property type="term" value="F:metal ion binding"/>
    <property type="evidence" value="ECO:0007669"/>
    <property type="project" value="UniProtKB-KW"/>
</dbReference>
<evidence type="ECO:0000259" key="17">
    <source>
        <dbReference type="PROSITE" id="PS51037"/>
    </source>
</evidence>
<dbReference type="FunFam" id="3.40.50.1000:FF:000211">
    <property type="entry name" value="Plasma membrane ATPase"/>
    <property type="match status" value="1"/>
</dbReference>
<dbReference type="SFLD" id="SFLDF00027">
    <property type="entry name" value="p-type_atpase"/>
    <property type="match status" value="1"/>
</dbReference>
<comment type="catalytic activity">
    <reaction evidence="15">
        <text>ATP + H2O + H(+)(in) = ADP + phosphate + 2 H(+)(out)</text>
        <dbReference type="Rhea" id="RHEA:20852"/>
        <dbReference type="ChEBI" id="CHEBI:15377"/>
        <dbReference type="ChEBI" id="CHEBI:15378"/>
        <dbReference type="ChEBI" id="CHEBI:30616"/>
        <dbReference type="ChEBI" id="CHEBI:43474"/>
        <dbReference type="ChEBI" id="CHEBI:456216"/>
        <dbReference type="EC" id="7.1.2.1"/>
    </reaction>
</comment>
<keyword evidence="6" id="KW-0479">Metal-binding</keyword>
<dbReference type="NCBIfam" id="TIGR01647">
    <property type="entry name" value="ATPase-IIIA_H"/>
    <property type="match status" value="1"/>
</dbReference>
<keyword evidence="5 15" id="KW-0812">Transmembrane</keyword>
<dbReference type="EMBL" id="JABAYA010000107">
    <property type="protein sequence ID" value="KAF7724963.1"/>
    <property type="molecule type" value="Genomic_DNA"/>
</dbReference>
<feature type="transmembrane region" description="Helical" evidence="15">
    <location>
        <begin position="998"/>
        <end position="1021"/>
    </location>
</feature>
<feature type="transmembrane region" description="Helical" evidence="15">
    <location>
        <begin position="929"/>
        <end position="955"/>
    </location>
</feature>
<dbReference type="PRINTS" id="PR00119">
    <property type="entry name" value="CATATPASE"/>
</dbReference>
<dbReference type="InterPro" id="IPR004014">
    <property type="entry name" value="ATPase_P-typ_cation-transptr_N"/>
</dbReference>
<evidence type="ECO:0000256" key="14">
    <source>
        <dbReference type="PROSITE-ProRule" id="PRU00376"/>
    </source>
</evidence>
<dbReference type="GO" id="GO:0005524">
    <property type="term" value="F:ATP binding"/>
    <property type="evidence" value="ECO:0007669"/>
    <property type="project" value="UniProtKB-UniRule"/>
</dbReference>
<dbReference type="InterPro" id="IPR018303">
    <property type="entry name" value="ATPase_P-typ_P_site"/>
</dbReference>
<dbReference type="GO" id="GO:0016887">
    <property type="term" value="F:ATP hydrolysis activity"/>
    <property type="evidence" value="ECO:0007669"/>
    <property type="project" value="InterPro"/>
</dbReference>
<comment type="subcellular location">
    <subcellularLocation>
        <location evidence="15">Cell membrane</location>
        <topology evidence="15">Multi-pass membrane protein</topology>
    </subcellularLocation>
    <subcellularLocation>
        <location evidence="2">Membrane</location>
        <topology evidence="2">Multi-pass membrane protein</topology>
    </subcellularLocation>
    <subcellularLocation>
        <location evidence="14">Nucleus</location>
    </subcellularLocation>
</comment>
<comment type="function">
    <text evidence="1">The plasma membrane ATPase of plants and fungi is a hydrogen ion pump. The proton gradient it generates drives the active transport of nutrients by H(+)-symport. The resulting external acidification and/or internal alkinization may mediate growth responses.</text>
</comment>
<dbReference type="PANTHER" id="PTHR42861">
    <property type="entry name" value="CALCIUM-TRANSPORTING ATPASE"/>
    <property type="match status" value="1"/>
</dbReference>
<keyword evidence="12 15" id="KW-0472">Membrane</keyword>
<dbReference type="SUPFAM" id="SSF81665">
    <property type="entry name" value="Calcium ATPase, transmembrane domain M"/>
    <property type="match status" value="1"/>
</dbReference>
<feature type="transmembrane region" description="Helical" evidence="15">
    <location>
        <begin position="298"/>
        <end position="314"/>
    </location>
</feature>
<evidence type="ECO:0000256" key="16">
    <source>
        <dbReference type="SAM" id="MobiDB-lite"/>
    </source>
</evidence>
<dbReference type="InterPro" id="IPR055129">
    <property type="entry name" value="YEATS_dom"/>
</dbReference>
<evidence type="ECO:0000256" key="1">
    <source>
        <dbReference type="ARBA" id="ARBA00003417"/>
    </source>
</evidence>
<dbReference type="InterPro" id="IPR006534">
    <property type="entry name" value="P-type_ATPase_IIIA"/>
</dbReference>
<evidence type="ECO:0000313" key="18">
    <source>
        <dbReference type="EMBL" id="KAF7724963.1"/>
    </source>
</evidence>
<name>A0A8H7BL15_9FUNG</name>
<dbReference type="Pfam" id="PF00122">
    <property type="entry name" value="E1-E2_ATPase"/>
    <property type="match status" value="1"/>
</dbReference>
<keyword evidence="15" id="KW-0406">Ion transport</keyword>
<dbReference type="Gene3D" id="3.40.1110.10">
    <property type="entry name" value="Calcium-transporting ATPase, cytoplasmic domain N"/>
    <property type="match status" value="1"/>
</dbReference>